<feature type="chain" id="PRO_5042232532" evidence="6">
    <location>
        <begin position="20"/>
        <end position="650"/>
    </location>
</feature>
<evidence type="ECO:0000313" key="9">
    <source>
        <dbReference type="Proteomes" id="UP001203297"/>
    </source>
</evidence>
<organism evidence="8 9">
    <name type="scientific">Multifurca ochricompacta</name>
    <dbReference type="NCBI Taxonomy" id="376703"/>
    <lineage>
        <taxon>Eukaryota</taxon>
        <taxon>Fungi</taxon>
        <taxon>Dikarya</taxon>
        <taxon>Basidiomycota</taxon>
        <taxon>Agaricomycotina</taxon>
        <taxon>Agaricomycetes</taxon>
        <taxon>Russulales</taxon>
        <taxon>Russulaceae</taxon>
        <taxon>Multifurca</taxon>
    </lineage>
</organism>
<gene>
    <name evidence="8" type="ORF">B0F90DRAFT_1814935</name>
</gene>
<evidence type="ECO:0000256" key="6">
    <source>
        <dbReference type="SAM" id="SignalP"/>
    </source>
</evidence>
<feature type="domain" description="Glucose-methanol-choline oxidoreductase N-terminal" evidence="7">
    <location>
        <begin position="291"/>
        <end position="305"/>
    </location>
</feature>
<feature type="binding site" evidence="4">
    <location>
        <position position="124"/>
    </location>
    <ligand>
        <name>FAD</name>
        <dbReference type="ChEBI" id="CHEBI:57692"/>
    </ligand>
</feature>
<feature type="active site" description="Proton donor" evidence="3">
    <location>
        <position position="536"/>
    </location>
</feature>
<dbReference type="InterPro" id="IPR000172">
    <property type="entry name" value="GMC_OxRdtase_N"/>
</dbReference>
<dbReference type="EMBL" id="WTXG01000004">
    <property type="protein sequence ID" value="KAI0306142.1"/>
    <property type="molecule type" value="Genomic_DNA"/>
</dbReference>
<dbReference type="Gene3D" id="3.50.50.60">
    <property type="entry name" value="FAD/NAD(P)-binding domain"/>
    <property type="match status" value="1"/>
</dbReference>
<accession>A0AAD4MBK5</accession>
<dbReference type="AlphaFoldDB" id="A0AAD4MBK5"/>
<evidence type="ECO:0000256" key="2">
    <source>
        <dbReference type="ARBA" id="ARBA00010790"/>
    </source>
</evidence>
<dbReference type="InterPro" id="IPR007867">
    <property type="entry name" value="GMC_OxRtase_C"/>
</dbReference>
<dbReference type="GO" id="GO:0050660">
    <property type="term" value="F:flavin adenine dinucleotide binding"/>
    <property type="evidence" value="ECO:0007669"/>
    <property type="project" value="InterPro"/>
</dbReference>
<evidence type="ECO:0000313" key="8">
    <source>
        <dbReference type="EMBL" id="KAI0306142.1"/>
    </source>
</evidence>
<dbReference type="InterPro" id="IPR012132">
    <property type="entry name" value="GMC_OxRdtase"/>
</dbReference>
<feature type="compositionally biased region" description="Low complexity" evidence="5">
    <location>
        <begin position="605"/>
        <end position="625"/>
    </location>
</feature>
<dbReference type="PROSITE" id="PS00624">
    <property type="entry name" value="GMC_OXRED_2"/>
    <property type="match status" value="1"/>
</dbReference>
<comment type="cofactor">
    <cofactor evidence="1 4">
        <name>FAD</name>
        <dbReference type="ChEBI" id="CHEBI:57692"/>
    </cofactor>
</comment>
<keyword evidence="9" id="KW-1185">Reference proteome</keyword>
<dbReference type="Gene3D" id="3.30.560.10">
    <property type="entry name" value="Glucose Oxidase, domain 3"/>
    <property type="match status" value="1"/>
</dbReference>
<dbReference type="SUPFAM" id="SSF51905">
    <property type="entry name" value="FAD/NAD(P)-binding domain"/>
    <property type="match status" value="1"/>
</dbReference>
<comment type="similarity">
    <text evidence="2">Belongs to the GMC oxidoreductase family.</text>
</comment>
<dbReference type="Pfam" id="PF00732">
    <property type="entry name" value="GMC_oxred_N"/>
    <property type="match status" value="1"/>
</dbReference>
<proteinExistence type="inferred from homology"/>
<reference evidence="8" key="1">
    <citation type="journal article" date="2022" name="New Phytol.">
        <title>Evolutionary transition to the ectomycorrhizal habit in the genomes of a hyperdiverse lineage of mushroom-forming fungi.</title>
        <authorList>
            <person name="Looney B."/>
            <person name="Miyauchi S."/>
            <person name="Morin E."/>
            <person name="Drula E."/>
            <person name="Courty P.E."/>
            <person name="Kohler A."/>
            <person name="Kuo A."/>
            <person name="LaButti K."/>
            <person name="Pangilinan J."/>
            <person name="Lipzen A."/>
            <person name="Riley R."/>
            <person name="Andreopoulos W."/>
            <person name="He G."/>
            <person name="Johnson J."/>
            <person name="Nolan M."/>
            <person name="Tritt A."/>
            <person name="Barry K.W."/>
            <person name="Grigoriev I.V."/>
            <person name="Nagy L.G."/>
            <person name="Hibbett D."/>
            <person name="Henrissat B."/>
            <person name="Matheny P.B."/>
            <person name="Labbe J."/>
            <person name="Martin F.M."/>
        </authorList>
    </citation>
    <scope>NUCLEOTIDE SEQUENCE</scope>
    <source>
        <strain evidence="8">BPL690</strain>
    </source>
</reference>
<evidence type="ECO:0000259" key="7">
    <source>
        <dbReference type="PROSITE" id="PS00624"/>
    </source>
</evidence>
<keyword evidence="4" id="KW-0274">FAD</keyword>
<feature type="binding site" evidence="4">
    <location>
        <position position="244"/>
    </location>
    <ligand>
        <name>FAD</name>
        <dbReference type="ChEBI" id="CHEBI:57692"/>
    </ligand>
</feature>
<dbReference type="GO" id="GO:0016614">
    <property type="term" value="F:oxidoreductase activity, acting on CH-OH group of donors"/>
    <property type="evidence" value="ECO:0007669"/>
    <property type="project" value="InterPro"/>
</dbReference>
<evidence type="ECO:0000256" key="5">
    <source>
        <dbReference type="SAM" id="MobiDB-lite"/>
    </source>
</evidence>
<comment type="caution">
    <text evidence="8">The sequence shown here is derived from an EMBL/GenBank/DDBJ whole genome shotgun (WGS) entry which is preliminary data.</text>
</comment>
<feature type="region of interest" description="Disordered" evidence="5">
    <location>
        <begin position="602"/>
        <end position="626"/>
    </location>
</feature>
<dbReference type="InterPro" id="IPR036188">
    <property type="entry name" value="FAD/NAD-bd_sf"/>
</dbReference>
<dbReference type="PIRSF" id="PIRSF000137">
    <property type="entry name" value="Alcohol_oxidase"/>
    <property type="match status" value="1"/>
</dbReference>
<dbReference type="SUPFAM" id="SSF54373">
    <property type="entry name" value="FAD-linked reductases, C-terminal domain"/>
    <property type="match status" value="1"/>
</dbReference>
<dbReference type="PANTHER" id="PTHR11552">
    <property type="entry name" value="GLUCOSE-METHANOL-CHOLINE GMC OXIDOREDUCTASE"/>
    <property type="match status" value="1"/>
</dbReference>
<keyword evidence="6" id="KW-0732">Signal</keyword>
<dbReference type="Proteomes" id="UP001203297">
    <property type="component" value="Unassembled WGS sequence"/>
</dbReference>
<feature type="signal peptide" evidence="6">
    <location>
        <begin position="1"/>
        <end position="19"/>
    </location>
</feature>
<feature type="active site" description="Proton acceptor" evidence="3">
    <location>
        <position position="579"/>
    </location>
</feature>
<evidence type="ECO:0000256" key="4">
    <source>
        <dbReference type="PIRSR" id="PIRSR000137-2"/>
    </source>
</evidence>
<protein>
    <submittedName>
        <fullName evidence="8">GMC oxidoreductase</fullName>
    </submittedName>
</protein>
<dbReference type="PANTHER" id="PTHR11552:SF218">
    <property type="entry name" value="GLUCOSE-METHANOL-CHOLINE OXIDOREDUCTASE N-TERMINAL DOMAIN-CONTAINING PROTEIN"/>
    <property type="match status" value="1"/>
</dbReference>
<keyword evidence="4" id="KW-0285">Flavoprotein</keyword>
<sequence length="650" mass="68635">MIPFAGTGILLTLLQVAFCYPYDPHAIRKRNIVTQSELLDSYDFVIAGGGTAGLVLGSRLSEDVDTTVLILEAGDTGDAVSSSIDIPGNAYYQSLLNTPYDWNYATTSQPNAGNRVLPWPRGKVLGGSSAINGLYSKSETFVPPSPEVQQAANIGYDLSSHGSNGPLYNSFPGFIVPLVGSWVPTLSALGVPETQDAYNGQTWGTFIAASTINPTNWTRSYSRSAYLDPLPPRSNLHVLPNVMVTRLLFRNSSASDSGIGNLAASAVEYASSPTVTRSTVGVSREVILAGGAIGSPTILMQSGIGPKNVLESAGVQVELDLPGVGQHLQDHLSVQLIYSTPADTATTIHSNSPDSTHVYSPTFLSFINSATAYVNLSTLLGSSAPSFQNDVSNAASTSPTLLGAGQDPTVVAGYQAIYNASLQLLDSPLGHVEMLLSLTGGGQTVAVQVALQRPFSQGSLYITTNNPFNYPTIDPKYLSHTADRTLFREGAKFARQIAQTQPLADALTAELVPGTDVNTDYEWDNWVAQNVGTEYHPSSTCAMLPLAQGGVVDTDLRVYGLANVRVVDASIFPMQFAAHLVAPTFGLAEQASDLIRKQYNGGVLPSNTNGSTPNSTSSRSPTPTSGASHVSLPSLMLSSAIFGFVLFTVL</sequence>
<dbReference type="Pfam" id="PF05199">
    <property type="entry name" value="GMC_oxred_C"/>
    <property type="match status" value="1"/>
</dbReference>
<name>A0AAD4MBK5_9AGAM</name>
<evidence type="ECO:0000256" key="3">
    <source>
        <dbReference type="PIRSR" id="PIRSR000137-1"/>
    </source>
</evidence>
<evidence type="ECO:0000256" key="1">
    <source>
        <dbReference type="ARBA" id="ARBA00001974"/>
    </source>
</evidence>